<evidence type="ECO:0000313" key="3">
    <source>
        <dbReference type="EMBL" id="CBY13620.1"/>
    </source>
</evidence>
<accession>E4XV89</accession>
<dbReference type="EMBL" id="FN653204">
    <property type="protein sequence ID" value="CBY13620.1"/>
    <property type="molecule type" value="Genomic_DNA"/>
</dbReference>
<evidence type="ECO:0000256" key="2">
    <source>
        <dbReference type="SAM" id="MobiDB-lite"/>
    </source>
</evidence>
<protein>
    <submittedName>
        <fullName evidence="3">Uncharacterized protein</fullName>
    </submittedName>
</protein>
<organism evidence="3">
    <name type="scientific">Oikopleura dioica</name>
    <name type="common">Tunicate</name>
    <dbReference type="NCBI Taxonomy" id="34765"/>
    <lineage>
        <taxon>Eukaryota</taxon>
        <taxon>Metazoa</taxon>
        <taxon>Chordata</taxon>
        <taxon>Tunicata</taxon>
        <taxon>Appendicularia</taxon>
        <taxon>Copelata</taxon>
        <taxon>Oikopleuridae</taxon>
        <taxon>Oikopleura</taxon>
    </lineage>
</organism>
<sequence>MVNTNGKTPEEVLYSHNLFSAVSNQLIRPQMENFEFINIKTAIEDKIQRANWIFVKSLENHERDNKDDLTAQFERLAATFVYNSCSDETIKSNGEELCSFEKAEDRLTFLSSFYAIETKSEKIRRYKEKLEKLARLSNEKFELFLSKVTSTVEQITDKADAREYIINEKFRQILSPETESFLRDMCMLEKSPKEIAVFLDQRERNITVPKIAQLQIDNKIDTLVQSTSEMIAKTSIAFEEQIARMEDKHKKSEEMAEQRAKILNNQIENLTATISKLTFERNNQQPSRPYFPNQNQSNGQNSFQPRPRFCNYCKVDTHYR</sequence>
<proteinExistence type="predicted"/>
<feature type="compositionally biased region" description="Low complexity" evidence="2">
    <location>
        <begin position="291"/>
        <end position="305"/>
    </location>
</feature>
<evidence type="ECO:0000313" key="4">
    <source>
        <dbReference type="Proteomes" id="UP000001307"/>
    </source>
</evidence>
<feature type="non-terminal residue" evidence="3">
    <location>
        <position position="320"/>
    </location>
</feature>
<evidence type="ECO:0000256" key="1">
    <source>
        <dbReference type="SAM" id="Coils"/>
    </source>
</evidence>
<reference evidence="3" key="1">
    <citation type="journal article" date="2010" name="Science">
        <title>Plasticity of animal genome architecture unmasked by rapid evolution of a pelagic tunicate.</title>
        <authorList>
            <person name="Denoeud F."/>
            <person name="Henriet S."/>
            <person name="Mungpakdee S."/>
            <person name="Aury J.M."/>
            <person name="Da Silva C."/>
            <person name="Brinkmann H."/>
            <person name="Mikhaleva J."/>
            <person name="Olsen L.C."/>
            <person name="Jubin C."/>
            <person name="Canestro C."/>
            <person name="Bouquet J.M."/>
            <person name="Danks G."/>
            <person name="Poulain J."/>
            <person name="Campsteijn C."/>
            <person name="Adamski M."/>
            <person name="Cross I."/>
            <person name="Yadetie F."/>
            <person name="Muffato M."/>
            <person name="Louis A."/>
            <person name="Butcher S."/>
            <person name="Tsagkogeorga G."/>
            <person name="Konrad A."/>
            <person name="Singh S."/>
            <person name="Jensen M.F."/>
            <person name="Cong E.H."/>
            <person name="Eikeseth-Otteraa H."/>
            <person name="Noel B."/>
            <person name="Anthouard V."/>
            <person name="Porcel B.M."/>
            <person name="Kachouri-Lafond R."/>
            <person name="Nishino A."/>
            <person name="Ugolini M."/>
            <person name="Chourrout P."/>
            <person name="Nishida H."/>
            <person name="Aasland R."/>
            <person name="Huzurbazar S."/>
            <person name="Westhof E."/>
            <person name="Delsuc F."/>
            <person name="Lehrach H."/>
            <person name="Reinhardt R."/>
            <person name="Weissenbach J."/>
            <person name="Roy S.W."/>
            <person name="Artiguenave F."/>
            <person name="Postlethwait J.H."/>
            <person name="Manak J.R."/>
            <person name="Thompson E.M."/>
            <person name="Jaillon O."/>
            <person name="Du Pasquier L."/>
            <person name="Boudinot P."/>
            <person name="Liberles D.A."/>
            <person name="Volff J.N."/>
            <person name="Philippe H."/>
            <person name="Lenhard B."/>
            <person name="Roest Crollius H."/>
            <person name="Wincker P."/>
            <person name="Chourrout D."/>
        </authorList>
    </citation>
    <scope>NUCLEOTIDE SEQUENCE [LARGE SCALE GENOMIC DNA]</scope>
</reference>
<feature type="region of interest" description="Disordered" evidence="2">
    <location>
        <begin position="283"/>
        <end position="306"/>
    </location>
</feature>
<keyword evidence="1" id="KW-0175">Coiled coil</keyword>
<dbReference type="InParanoid" id="E4XV89"/>
<dbReference type="Proteomes" id="UP000001307">
    <property type="component" value="Unassembled WGS sequence"/>
</dbReference>
<name>E4XV89_OIKDI</name>
<feature type="coiled-coil region" evidence="1">
    <location>
        <begin position="253"/>
        <end position="280"/>
    </location>
</feature>
<gene>
    <name evidence="3" type="ORF">GSOID_T00005415001</name>
</gene>
<dbReference type="AlphaFoldDB" id="E4XV89"/>
<keyword evidence="4" id="KW-1185">Reference proteome</keyword>